<dbReference type="SMART" id="SM00086">
    <property type="entry name" value="PAC"/>
    <property type="match status" value="1"/>
</dbReference>
<evidence type="ECO:0000259" key="3">
    <source>
        <dbReference type="PROSITE" id="PS50887"/>
    </source>
</evidence>
<dbReference type="InterPro" id="IPR029787">
    <property type="entry name" value="Nucleotide_cyclase"/>
</dbReference>
<dbReference type="PROSITE" id="PS50112">
    <property type="entry name" value="PAS"/>
    <property type="match status" value="1"/>
</dbReference>
<dbReference type="Pfam" id="PF08448">
    <property type="entry name" value="PAS_4"/>
    <property type="match status" value="1"/>
</dbReference>
<dbReference type="InterPro" id="IPR001610">
    <property type="entry name" value="PAC"/>
</dbReference>
<dbReference type="CDD" id="cd01949">
    <property type="entry name" value="GGDEF"/>
    <property type="match status" value="1"/>
</dbReference>
<dbReference type="PANTHER" id="PTHR44757">
    <property type="entry name" value="DIGUANYLATE CYCLASE DGCP"/>
    <property type="match status" value="1"/>
</dbReference>
<evidence type="ECO:0000259" key="2">
    <source>
        <dbReference type="PROSITE" id="PS50113"/>
    </source>
</evidence>
<dbReference type="Proteomes" id="UP001056201">
    <property type="component" value="Chromosome 1"/>
</dbReference>
<dbReference type="Gene3D" id="3.30.450.20">
    <property type="entry name" value="PAS domain"/>
    <property type="match status" value="1"/>
</dbReference>
<dbReference type="RefSeq" id="WP_250195574.1">
    <property type="nucleotide sequence ID" value="NZ_CP097635.1"/>
</dbReference>
<dbReference type="GO" id="GO:0052621">
    <property type="term" value="F:diguanylate cyclase activity"/>
    <property type="evidence" value="ECO:0007669"/>
    <property type="project" value="UniProtKB-EC"/>
</dbReference>
<dbReference type="NCBIfam" id="TIGR00254">
    <property type="entry name" value="GGDEF"/>
    <property type="match status" value="1"/>
</dbReference>
<dbReference type="InterPro" id="IPR035965">
    <property type="entry name" value="PAS-like_dom_sf"/>
</dbReference>
<dbReference type="SMART" id="SM00091">
    <property type="entry name" value="PAS"/>
    <property type="match status" value="1"/>
</dbReference>
<keyword evidence="5" id="KW-1185">Reference proteome</keyword>
<dbReference type="PANTHER" id="PTHR44757:SF2">
    <property type="entry name" value="BIOFILM ARCHITECTURE MAINTENANCE PROTEIN MBAA"/>
    <property type="match status" value="1"/>
</dbReference>
<dbReference type="InterPro" id="IPR043128">
    <property type="entry name" value="Rev_trsase/Diguanyl_cyclase"/>
</dbReference>
<evidence type="ECO:0000259" key="1">
    <source>
        <dbReference type="PROSITE" id="PS50112"/>
    </source>
</evidence>
<keyword evidence="4" id="KW-0548">Nucleotidyltransferase</keyword>
<accession>A0ABY4S2S9</accession>
<protein>
    <submittedName>
        <fullName evidence="4">Diguanylate cyclase</fullName>
        <ecNumber evidence="4">2.7.7.65</ecNumber>
    </submittedName>
</protein>
<dbReference type="CDD" id="cd00130">
    <property type="entry name" value="PAS"/>
    <property type="match status" value="1"/>
</dbReference>
<sequence length="414" mass="44422">MTPADPMDLFAVWSCDAQGRCTHWQAATAGPLPPAHGLPLVQWLQQAGAEPAGAALGTLTTAFAARQPFQVEVPVLCADGSARRLMLCGLPAGDGHQGFVLDVGARQAALESALRTAVQDRLLVTHSTDLIAHCDLQGRYVSISPSYGRLIGWTDAELVGRLVTDLLHPDDRAPAEAALAHLMGGGEIVEAVEVRKRHRDGHYVTVGTKASPVMDSAGQCLGAVLVSRDIRREKARIQNLETLARHDVLTGLPNRAWIEEHLQTLLAVHDDGAATALLFIDLNGFKAVNDRQGHAAGDELLRQVGRRLQQGMRPGDAVARLGGDEFVVVARCSDARAAARLAQRLLDSLEQPFCVQEQPVRIGASIGISLAGDDTHCTALLLRRADAAMYQAKACDRSAFRFFEADGGLHHQPM</sequence>
<dbReference type="Gene3D" id="3.30.70.270">
    <property type="match status" value="1"/>
</dbReference>
<feature type="domain" description="GGDEF" evidence="3">
    <location>
        <begin position="273"/>
        <end position="405"/>
    </location>
</feature>
<keyword evidence="4" id="KW-0808">Transferase</keyword>
<dbReference type="SMART" id="SM00267">
    <property type="entry name" value="GGDEF"/>
    <property type="match status" value="1"/>
</dbReference>
<feature type="domain" description="PAS" evidence="1">
    <location>
        <begin position="135"/>
        <end position="186"/>
    </location>
</feature>
<dbReference type="EC" id="2.7.7.65" evidence="4"/>
<dbReference type="NCBIfam" id="TIGR00229">
    <property type="entry name" value="sensory_box"/>
    <property type="match status" value="1"/>
</dbReference>
<reference evidence="4" key="1">
    <citation type="submission" date="2022-05" db="EMBL/GenBank/DDBJ databases">
        <title>An RpoN-dependent PEP-CTERM gene is involved in floc formation of an Aquincola tertiaricarbonis strain.</title>
        <authorList>
            <person name="Qiu D."/>
            <person name="Xia M."/>
        </authorList>
    </citation>
    <scope>NUCLEOTIDE SEQUENCE</scope>
    <source>
        <strain evidence="4">RN12</strain>
    </source>
</reference>
<evidence type="ECO:0000313" key="4">
    <source>
        <dbReference type="EMBL" id="URI07309.1"/>
    </source>
</evidence>
<dbReference type="PROSITE" id="PS50887">
    <property type="entry name" value="GGDEF"/>
    <property type="match status" value="1"/>
</dbReference>
<dbReference type="SUPFAM" id="SSF55785">
    <property type="entry name" value="PYP-like sensor domain (PAS domain)"/>
    <property type="match status" value="1"/>
</dbReference>
<dbReference type="InterPro" id="IPR000014">
    <property type="entry name" value="PAS"/>
</dbReference>
<dbReference type="SUPFAM" id="SSF55073">
    <property type="entry name" value="Nucleotide cyclase"/>
    <property type="match status" value="1"/>
</dbReference>
<evidence type="ECO:0000313" key="5">
    <source>
        <dbReference type="Proteomes" id="UP001056201"/>
    </source>
</evidence>
<organism evidence="4 5">
    <name type="scientific">Aquincola tertiaricarbonis</name>
    <dbReference type="NCBI Taxonomy" id="391953"/>
    <lineage>
        <taxon>Bacteria</taxon>
        <taxon>Pseudomonadati</taxon>
        <taxon>Pseudomonadota</taxon>
        <taxon>Betaproteobacteria</taxon>
        <taxon>Burkholderiales</taxon>
        <taxon>Sphaerotilaceae</taxon>
        <taxon>Aquincola</taxon>
    </lineage>
</organism>
<dbReference type="InterPro" id="IPR000700">
    <property type="entry name" value="PAS-assoc_C"/>
</dbReference>
<dbReference type="EMBL" id="CP097635">
    <property type="protein sequence ID" value="URI07309.1"/>
    <property type="molecule type" value="Genomic_DNA"/>
</dbReference>
<dbReference type="InterPro" id="IPR013656">
    <property type="entry name" value="PAS_4"/>
</dbReference>
<name>A0ABY4S2S9_AQUTE</name>
<dbReference type="PROSITE" id="PS50113">
    <property type="entry name" value="PAC"/>
    <property type="match status" value="1"/>
</dbReference>
<proteinExistence type="predicted"/>
<feature type="domain" description="PAC" evidence="2">
    <location>
        <begin position="190"/>
        <end position="242"/>
    </location>
</feature>
<dbReference type="Pfam" id="PF00990">
    <property type="entry name" value="GGDEF"/>
    <property type="match status" value="1"/>
</dbReference>
<gene>
    <name evidence="4" type="ORF">MW290_01380</name>
</gene>
<dbReference type="InterPro" id="IPR052155">
    <property type="entry name" value="Biofilm_reg_signaling"/>
</dbReference>
<dbReference type="InterPro" id="IPR000160">
    <property type="entry name" value="GGDEF_dom"/>
</dbReference>